<dbReference type="Proteomes" id="UP000553059">
    <property type="component" value="Unassembled WGS sequence"/>
</dbReference>
<organism evidence="1 2">
    <name type="scientific">Desulfitobacterium dehalogenans</name>
    <dbReference type="NCBI Taxonomy" id="36854"/>
    <lineage>
        <taxon>Bacteria</taxon>
        <taxon>Bacillati</taxon>
        <taxon>Bacillota</taxon>
        <taxon>Clostridia</taxon>
        <taxon>Eubacteriales</taxon>
        <taxon>Desulfitobacteriaceae</taxon>
        <taxon>Desulfitobacterium</taxon>
    </lineage>
</organism>
<dbReference type="AlphaFoldDB" id="A0A7C6Z335"/>
<evidence type="ECO:0000313" key="2">
    <source>
        <dbReference type="Proteomes" id="UP000553059"/>
    </source>
</evidence>
<evidence type="ECO:0000313" key="1">
    <source>
        <dbReference type="EMBL" id="HHY25966.1"/>
    </source>
</evidence>
<comment type="caution">
    <text evidence="1">The sequence shown here is derived from an EMBL/GenBank/DDBJ whole genome shotgun (WGS) entry which is preliminary data.</text>
</comment>
<gene>
    <name evidence="1" type="ORF">GX523_04290</name>
</gene>
<dbReference type="EMBL" id="DUTF01000096">
    <property type="protein sequence ID" value="HHY25966.1"/>
    <property type="molecule type" value="Genomic_DNA"/>
</dbReference>
<dbReference type="InterPro" id="IPR005623">
    <property type="entry name" value="Chaperone_NapD_NO3_reduct"/>
</dbReference>
<reference evidence="1 2" key="1">
    <citation type="journal article" date="2020" name="Biotechnol. Biofuels">
        <title>New insights from the biogas microbiome by comprehensive genome-resolved metagenomics of nearly 1600 species originating from multiple anaerobic digesters.</title>
        <authorList>
            <person name="Campanaro S."/>
            <person name="Treu L."/>
            <person name="Rodriguez-R L.M."/>
            <person name="Kovalovszki A."/>
            <person name="Ziels R.M."/>
            <person name="Maus I."/>
            <person name="Zhu X."/>
            <person name="Kougias P.G."/>
            <person name="Basile A."/>
            <person name="Luo G."/>
            <person name="Schluter A."/>
            <person name="Konstantinidis K.T."/>
            <person name="Angelidaki I."/>
        </authorList>
    </citation>
    <scope>NUCLEOTIDE SEQUENCE [LARGE SCALE GENOMIC DNA]</scope>
    <source>
        <strain evidence="1">AS05jafATM_4</strain>
    </source>
</reference>
<name>A0A7C6Z335_9FIRM</name>
<proteinExistence type="predicted"/>
<sequence length="83" mass="8771">MVISSLIVKCLHGFEDTLPNQLKEVEGVSVEGVINGDIILVLESELVNDAVRVIESGIGSLPGVTGVYPVYIAMDTDFPAKGV</sequence>
<dbReference type="Pfam" id="PF03927">
    <property type="entry name" value="NapD"/>
    <property type="match status" value="1"/>
</dbReference>
<protein>
    <submittedName>
        <fullName evidence="1">Chaperone NapD</fullName>
    </submittedName>
</protein>
<dbReference type="Gene3D" id="3.30.70.920">
    <property type="match status" value="1"/>
</dbReference>
<accession>A0A7C6Z335</accession>